<reference evidence="2" key="1">
    <citation type="submission" date="2016-03" db="EMBL/GenBank/DDBJ databases">
        <title>Microsymbionts genomes from the relict species Vavilovia formosa.</title>
        <authorList>
            <person name="Chirak E."/>
            <person name="Kimeklis A."/>
            <person name="Kopat V."/>
            <person name="Andronov E."/>
        </authorList>
    </citation>
    <scope>NUCLEOTIDE SEQUENCE [LARGE SCALE GENOMIC DNA]</scope>
    <source>
        <strain evidence="2">Vaf12</strain>
    </source>
</reference>
<name>A0A154IEL1_RHILE</name>
<dbReference type="AlphaFoldDB" id="A0A154IEL1"/>
<dbReference type="RefSeq" id="WP_062943777.1">
    <property type="nucleotide sequence ID" value="NZ_CP171844.1"/>
</dbReference>
<comment type="caution">
    <text evidence="2">The sequence shown here is derived from an EMBL/GenBank/DDBJ whole genome shotgun (WGS) entry which is preliminary data.</text>
</comment>
<protein>
    <recommendedName>
        <fullName evidence="1">Trypsin-co-occurring domain-containing protein</fullName>
    </recommendedName>
</protein>
<feature type="domain" description="Trypsin-co-occurring" evidence="1">
    <location>
        <begin position="12"/>
        <end position="117"/>
    </location>
</feature>
<dbReference type="Pfam" id="PF19493">
    <property type="entry name" value="Trypco1"/>
    <property type="match status" value="1"/>
</dbReference>
<dbReference type="EMBL" id="LVYU01000114">
    <property type="protein sequence ID" value="KZA98537.1"/>
    <property type="molecule type" value="Genomic_DNA"/>
</dbReference>
<proteinExistence type="predicted"/>
<sequence>MTGIVTFTTPHGTVAFEVDDAVARKNTSAEQNDRLVAKGFAPPDAGEIVASSTKSFGEAMSTFKAYVANLQDLLSDLVIAPSEVSVELGLKLTGSAGFVIAKAGAESEIKISLSWKNDKAEKQE</sequence>
<evidence type="ECO:0000313" key="2">
    <source>
        <dbReference type="EMBL" id="KZA98537.1"/>
    </source>
</evidence>
<evidence type="ECO:0000259" key="1">
    <source>
        <dbReference type="Pfam" id="PF19493"/>
    </source>
</evidence>
<accession>A0A154IEL1</accession>
<dbReference type="NCBIfam" id="NF041216">
    <property type="entry name" value="CU044_2847_fam"/>
    <property type="match status" value="1"/>
</dbReference>
<gene>
    <name evidence="2" type="ORF">A4A59_27035</name>
</gene>
<organism evidence="2">
    <name type="scientific">Rhizobium leguminosarum</name>
    <dbReference type="NCBI Taxonomy" id="384"/>
    <lineage>
        <taxon>Bacteria</taxon>
        <taxon>Pseudomonadati</taxon>
        <taxon>Pseudomonadota</taxon>
        <taxon>Alphaproteobacteria</taxon>
        <taxon>Hyphomicrobiales</taxon>
        <taxon>Rhizobiaceae</taxon>
        <taxon>Rhizobium/Agrobacterium group</taxon>
        <taxon>Rhizobium</taxon>
    </lineage>
</organism>
<dbReference type="InterPro" id="IPR045794">
    <property type="entry name" value="Trypco1"/>
</dbReference>